<reference evidence="4 5" key="1">
    <citation type="journal article" date="2018" name="Gigascience">
        <title>Genomes of trombidid mites reveal novel predicted allergens and laterally-transferred genes associated with secondary metabolism.</title>
        <authorList>
            <person name="Dong X."/>
            <person name="Chaisiri K."/>
            <person name="Xia D."/>
            <person name="Armstrong S.D."/>
            <person name="Fang Y."/>
            <person name="Donnelly M.J."/>
            <person name="Kadowaki T."/>
            <person name="McGarry J.W."/>
            <person name="Darby A.C."/>
            <person name="Makepeace B.L."/>
        </authorList>
    </citation>
    <scope>NUCLEOTIDE SEQUENCE [LARGE SCALE GENOMIC DNA]</scope>
    <source>
        <strain evidence="4">UoL-UT</strain>
    </source>
</reference>
<name>A0A443S3X9_9ACAR</name>
<dbReference type="InterPro" id="IPR000859">
    <property type="entry name" value="CUB_dom"/>
</dbReference>
<evidence type="ECO:0000313" key="5">
    <source>
        <dbReference type="Proteomes" id="UP000288716"/>
    </source>
</evidence>
<evidence type="ECO:0000256" key="1">
    <source>
        <dbReference type="ARBA" id="ARBA00023157"/>
    </source>
</evidence>
<proteinExistence type="predicted"/>
<feature type="region of interest" description="Disordered" evidence="2">
    <location>
        <begin position="133"/>
        <end position="159"/>
    </location>
</feature>
<dbReference type="InterPro" id="IPR035914">
    <property type="entry name" value="Sperma_CUB_dom_sf"/>
</dbReference>
<dbReference type="EMBL" id="NCKV01009380">
    <property type="protein sequence ID" value="RWS22240.1"/>
    <property type="molecule type" value="Genomic_DNA"/>
</dbReference>
<dbReference type="SUPFAM" id="SSF49854">
    <property type="entry name" value="Spermadhesin, CUB domain"/>
    <property type="match status" value="1"/>
</dbReference>
<evidence type="ECO:0000313" key="4">
    <source>
        <dbReference type="EMBL" id="RWS22240.1"/>
    </source>
</evidence>
<dbReference type="Gene3D" id="2.60.120.290">
    <property type="entry name" value="Spermadhesin, CUB domain"/>
    <property type="match status" value="1"/>
</dbReference>
<dbReference type="Pfam" id="PF00431">
    <property type="entry name" value="CUB"/>
    <property type="match status" value="1"/>
</dbReference>
<dbReference type="OrthoDB" id="10502382at2759"/>
<comment type="caution">
    <text evidence="4">The sequence shown here is derived from an EMBL/GenBank/DDBJ whole genome shotgun (WGS) entry which is preliminary data.</text>
</comment>
<gene>
    <name evidence="4" type="ORF">B4U80_11666</name>
</gene>
<organism evidence="4 5">
    <name type="scientific">Leptotrombidium deliense</name>
    <dbReference type="NCBI Taxonomy" id="299467"/>
    <lineage>
        <taxon>Eukaryota</taxon>
        <taxon>Metazoa</taxon>
        <taxon>Ecdysozoa</taxon>
        <taxon>Arthropoda</taxon>
        <taxon>Chelicerata</taxon>
        <taxon>Arachnida</taxon>
        <taxon>Acari</taxon>
        <taxon>Acariformes</taxon>
        <taxon>Trombidiformes</taxon>
        <taxon>Prostigmata</taxon>
        <taxon>Anystina</taxon>
        <taxon>Parasitengona</taxon>
        <taxon>Trombiculoidea</taxon>
        <taxon>Trombiculidae</taxon>
        <taxon>Leptotrombidium</taxon>
    </lineage>
</organism>
<dbReference type="AlphaFoldDB" id="A0A443S3X9"/>
<accession>A0A443S3X9</accession>
<evidence type="ECO:0000256" key="2">
    <source>
        <dbReference type="SAM" id="MobiDB-lite"/>
    </source>
</evidence>
<keyword evidence="1" id="KW-1015">Disulfide bond</keyword>
<keyword evidence="5" id="KW-1185">Reference proteome</keyword>
<feature type="domain" description="CUB" evidence="3">
    <location>
        <begin position="204"/>
        <end position="280"/>
    </location>
</feature>
<sequence length="289" mass="33466">MTNNLHPQLIREFESNISSVRKALDKSIANLSSHLNGKFDASKDDIINDLQNIELRLYAYENASGMLRSKLESAMNAIIGKQKQLEAKQNELSNVYKTLRNNSEHDMNKIGEYLTELNSKLTKLQLDLNEEKQIRRNSSEQQQQHRRQKSDQQNSSSNSSLVNQIAEVNYLTNVTEFILTALYSRFTCKNEVIAGSTKVSLNIEYKPNSDCLYVIRSKEKRIQYWTDEFETEACCDYLRVIDGNDVYDFRGDDKRLTRKHVSKSTVVYLYFHSDQSVEKSPILLKLNEV</sequence>
<protein>
    <recommendedName>
        <fullName evidence="3">CUB domain-containing protein</fullName>
    </recommendedName>
</protein>
<dbReference type="VEuPathDB" id="VectorBase:LDEU009800"/>
<dbReference type="Proteomes" id="UP000288716">
    <property type="component" value="Unassembled WGS sequence"/>
</dbReference>
<evidence type="ECO:0000259" key="3">
    <source>
        <dbReference type="Pfam" id="PF00431"/>
    </source>
</evidence>